<name>A0A165DUW4_9APHY</name>
<reference evidence="2 3" key="1">
    <citation type="journal article" date="2016" name="Mol. Biol. Evol.">
        <title>Comparative Genomics of Early-Diverging Mushroom-Forming Fungi Provides Insights into the Origins of Lignocellulose Decay Capabilities.</title>
        <authorList>
            <person name="Nagy L.G."/>
            <person name="Riley R."/>
            <person name="Tritt A."/>
            <person name="Adam C."/>
            <person name="Daum C."/>
            <person name="Floudas D."/>
            <person name="Sun H."/>
            <person name="Yadav J.S."/>
            <person name="Pangilinan J."/>
            <person name="Larsson K.H."/>
            <person name="Matsuura K."/>
            <person name="Barry K."/>
            <person name="Labutti K."/>
            <person name="Kuo R."/>
            <person name="Ohm R.A."/>
            <person name="Bhattacharya S.S."/>
            <person name="Shirouzu T."/>
            <person name="Yoshinaga Y."/>
            <person name="Martin F.M."/>
            <person name="Grigoriev I.V."/>
            <person name="Hibbett D.S."/>
        </authorList>
    </citation>
    <scope>NUCLEOTIDE SEQUENCE [LARGE SCALE GENOMIC DNA]</scope>
    <source>
        <strain evidence="2 3">93-53</strain>
    </source>
</reference>
<keyword evidence="3" id="KW-1185">Reference proteome</keyword>
<evidence type="ECO:0000313" key="3">
    <source>
        <dbReference type="Proteomes" id="UP000076871"/>
    </source>
</evidence>
<dbReference type="EMBL" id="KV427628">
    <property type="protein sequence ID" value="KZT05672.1"/>
    <property type="molecule type" value="Genomic_DNA"/>
</dbReference>
<dbReference type="Proteomes" id="UP000076871">
    <property type="component" value="Unassembled WGS sequence"/>
</dbReference>
<feature type="compositionally biased region" description="Polar residues" evidence="1">
    <location>
        <begin position="160"/>
        <end position="172"/>
    </location>
</feature>
<dbReference type="RefSeq" id="XP_040763412.1">
    <property type="nucleotide sequence ID" value="XM_040907084.1"/>
</dbReference>
<accession>A0A165DUW4</accession>
<evidence type="ECO:0000256" key="1">
    <source>
        <dbReference type="SAM" id="MobiDB-lite"/>
    </source>
</evidence>
<organism evidence="2 3">
    <name type="scientific">Laetiporus sulphureus 93-53</name>
    <dbReference type="NCBI Taxonomy" id="1314785"/>
    <lineage>
        <taxon>Eukaryota</taxon>
        <taxon>Fungi</taxon>
        <taxon>Dikarya</taxon>
        <taxon>Basidiomycota</taxon>
        <taxon>Agaricomycotina</taxon>
        <taxon>Agaricomycetes</taxon>
        <taxon>Polyporales</taxon>
        <taxon>Laetiporus</taxon>
    </lineage>
</organism>
<feature type="region of interest" description="Disordered" evidence="1">
    <location>
        <begin position="138"/>
        <end position="222"/>
    </location>
</feature>
<sequence>MSDNQHVVKNIEDNVLKAYQDLLPDKGDEPLVHYWGKNLKSGKSVFHTRRYRIQWEHRHGAHIACSHTAVPREDNPHHFVWKQTLEKDEEIPDSWDVRDESFFYGETTLVDDDMEDSEVCAVETDAEEVTSAVTLVKGKMFGPGSMNPGRLRDLGVSAGPSASNVRAGSSGVQKKGKKNNGETQEPSRKPTRKRKRNDKDETGGTKGKVRREHGRKDHSNDE</sequence>
<dbReference type="AlphaFoldDB" id="A0A165DUW4"/>
<proteinExistence type="predicted"/>
<gene>
    <name evidence="2" type="ORF">LAESUDRAFT_714688</name>
</gene>
<evidence type="ECO:0000313" key="2">
    <source>
        <dbReference type="EMBL" id="KZT05672.1"/>
    </source>
</evidence>
<dbReference type="InParanoid" id="A0A165DUW4"/>
<protein>
    <submittedName>
        <fullName evidence="2">Uncharacterized protein</fullName>
    </submittedName>
</protein>
<dbReference type="GeneID" id="63824113"/>